<keyword evidence="2" id="KW-1185">Reference proteome</keyword>
<name>A0ACD3AZD1_9AGAR</name>
<dbReference type="Proteomes" id="UP000308600">
    <property type="component" value="Unassembled WGS sequence"/>
</dbReference>
<sequence>MKNASGASNSENGFGQIPSSLEFFFPFESYLSHSSFRRFRSNSLTTSTHNTSTASTHNSFATVAQNGTLNINTSASVVLNPSVQNTPQNVPVGSVEFDDLMMVMSLTKMATATPTRPNGIRMESTAESAKPMASGTIYSLRRDVLCVVLLHVLAMTFPSIRFSKIDVSRRLDWYSTS</sequence>
<gene>
    <name evidence="1" type="ORF">BDN72DRAFT_896181</name>
</gene>
<accession>A0ACD3AZD1</accession>
<reference evidence="1 2" key="1">
    <citation type="journal article" date="2019" name="Nat. Ecol. Evol.">
        <title>Megaphylogeny resolves global patterns of mushroom evolution.</title>
        <authorList>
            <person name="Varga T."/>
            <person name="Krizsan K."/>
            <person name="Foldi C."/>
            <person name="Dima B."/>
            <person name="Sanchez-Garcia M."/>
            <person name="Sanchez-Ramirez S."/>
            <person name="Szollosi G.J."/>
            <person name="Szarkandi J.G."/>
            <person name="Papp V."/>
            <person name="Albert L."/>
            <person name="Andreopoulos W."/>
            <person name="Angelini C."/>
            <person name="Antonin V."/>
            <person name="Barry K.W."/>
            <person name="Bougher N.L."/>
            <person name="Buchanan P."/>
            <person name="Buyck B."/>
            <person name="Bense V."/>
            <person name="Catcheside P."/>
            <person name="Chovatia M."/>
            <person name="Cooper J."/>
            <person name="Damon W."/>
            <person name="Desjardin D."/>
            <person name="Finy P."/>
            <person name="Geml J."/>
            <person name="Haridas S."/>
            <person name="Hughes K."/>
            <person name="Justo A."/>
            <person name="Karasinski D."/>
            <person name="Kautmanova I."/>
            <person name="Kiss B."/>
            <person name="Kocsube S."/>
            <person name="Kotiranta H."/>
            <person name="LaButti K.M."/>
            <person name="Lechner B.E."/>
            <person name="Liimatainen K."/>
            <person name="Lipzen A."/>
            <person name="Lukacs Z."/>
            <person name="Mihaltcheva S."/>
            <person name="Morgado L.N."/>
            <person name="Niskanen T."/>
            <person name="Noordeloos M.E."/>
            <person name="Ohm R.A."/>
            <person name="Ortiz-Santana B."/>
            <person name="Ovrebo C."/>
            <person name="Racz N."/>
            <person name="Riley R."/>
            <person name="Savchenko A."/>
            <person name="Shiryaev A."/>
            <person name="Soop K."/>
            <person name="Spirin V."/>
            <person name="Szebenyi C."/>
            <person name="Tomsovsky M."/>
            <person name="Tulloss R.E."/>
            <person name="Uehling J."/>
            <person name="Grigoriev I.V."/>
            <person name="Vagvolgyi C."/>
            <person name="Papp T."/>
            <person name="Martin F.M."/>
            <person name="Miettinen O."/>
            <person name="Hibbett D.S."/>
            <person name="Nagy L.G."/>
        </authorList>
    </citation>
    <scope>NUCLEOTIDE SEQUENCE [LARGE SCALE GENOMIC DNA]</scope>
    <source>
        <strain evidence="1 2">NL-1719</strain>
    </source>
</reference>
<evidence type="ECO:0000313" key="2">
    <source>
        <dbReference type="Proteomes" id="UP000308600"/>
    </source>
</evidence>
<organism evidence="1 2">
    <name type="scientific">Pluteus cervinus</name>
    <dbReference type="NCBI Taxonomy" id="181527"/>
    <lineage>
        <taxon>Eukaryota</taxon>
        <taxon>Fungi</taxon>
        <taxon>Dikarya</taxon>
        <taxon>Basidiomycota</taxon>
        <taxon>Agaricomycotina</taxon>
        <taxon>Agaricomycetes</taxon>
        <taxon>Agaricomycetidae</taxon>
        <taxon>Agaricales</taxon>
        <taxon>Pluteineae</taxon>
        <taxon>Pluteaceae</taxon>
        <taxon>Pluteus</taxon>
    </lineage>
</organism>
<dbReference type="EMBL" id="ML208308">
    <property type="protein sequence ID" value="TFK70726.1"/>
    <property type="molecule type" value="Genomic_DNA"/>
</dbReference>
<proteinExistence type="predicted"/>
<evidence type="ECO:0000313" key="1">
    <source>
        <dbReference type="EMBL" id="TFK70726.1"/>
    </source>
</evidence>
<protein>
    <submittedName>
        <fullName evidence="1">Uncharacterized protein</fullName>
    </submittedName>
</protein>